<evidence type="ECO:0008006" key="3">
    <source>
        <dbReference type="Google" id="ProtNLM"/>
    </source>
</evidence>
<evidence type="ECO:0000313" key="2">
    <source>
        <dbReference type="EMBL" id="HFM99959.1"/>
    </source>
</evidence>
<dbReference type="AlphaFoldDB" id="A0A7C3PI02"/>
<evidence type="ECO:0000256" key="1">
    <source>
        <dbReference type="SAM" id="SignalP"/>
    </source>
</evidence>
<dbReference type="InterPro" id="IPR031975">
    <property type="entry name" value="Pilin_GH"/>
</dbReference>
<feature type="chain" id="PRO_5028034047" description="General secretion pathway protein GspH" evidence="1">
    <location>
        <begin position="28"/>
        <end position="184"/>
    </location>
</feature>
<dbReference type="Pfam" id="PF16734">
    <property type="entry name" value="Pilin_GH"/>
    <property type="match status" value="1"/>
</dbReference>
<protein>
    <recommendedName>
        <fullName evidence="3">General secretion pathway protein GspH</fullName>
    </recommendedName>
</protein>
<comment type="caution">
    <text evidence="2">The sequence shown here is derived from an EMBL/GenBank/DDBJ whole genome shotgun (WGS) entry which is preliminary data.</text>
</comment>
<organism evidence="2">
    <name type="scientific">Oscillatoriales cyanobacterium SpSt-418</name>
    <dbReference type="NCBI Taxonomy" id="2282169"/>
    <lineage>
        <taxon>Bacteria</taxon>
        <taxon>Bacillati</taxon>
        <taxon>Cyanobacteriota</taxon>
        <taxon>Cyanophyceae</taxon>
        <taxon>Oscillatoriophycideae</taxon>
        <taxon>Oscillatoriales</taxon>
    </lineage>
</organism>
<proteinExistence type="predicted"/>
<feature type="signal peptide" evidence="1">
    <location>
        <begin position="1"/>
        <end position="27"/>
    </location>
</feature>
<dbReference type="PROSITE" id="PS51257">
    <property type="entry name" value="PROKAR_LIPOPROTEIN"/>
    <property type="match status" value="1"/>
</dbReference>
<gene>
    <name evidence="2" type="ORF">ENR64_19820</name>
</gene>
<accession>A0A7C3PI02</accession>
<keyword evidence="1" id="KW-0732">Signal</keyword>
<reference evidence="2" key="1">
    <citation type="journal article" date="2020" name="mSystems">
        <title>Genome- and Community-Level Interaction Insights into Carbon Utilization and Element Cycling Functions of Hydrothermarchaeota in Hydrothermal Sediment.</title>
        <authorList>
            <person name="Zhou Z."/>
            <person name="Liu Y."/>
            <person name="Xu W."/>
            <person name="Pan J."/>
            <person name="Luo Z.H."/>
            <person name="Li M."/>
        </authorList>
    </citation>
    <scope>NUCLEOTIDE SEQUENCE [LARGE SCALE GENOMIC DNA]</scope>
    <source>
        <strain evidence="2">SpSt-418</strain>
    </source>
</reference>
<sequence>MKLPQTQTLIIVHSLAVCLALSSCGFASNQATAPVEQAERATPTPSPVYSEPEKAAIAQLAATISGQFTAYIRQGSFVRDLQQLPGGIVNTDPNYDFQIPAVTEQVAYMTAIAKQPGLRSLSGQVFVLPESARAEAYRNNALSGSVCITTDPSNTPPIAPETATTAEPACPAGSTQVGVYYPTE</sequence>
<name>A0A7C3PI02_9CYAN</name>
<dbReference type="EMBL" id="DSRU01000279">
    <property type="protein sequence ID" value="HFM99959.1"/>
    <property type="molecule type" value="Genomic_DNA"/>
</dbReference>